<dbReference type="GO" id="GO:0006412">
    <property type="term" value="P:translation"/>
    <property type="evidence" value="ECO:0007669"/>
    <property type="project" value="UniProtKB-UniRule"/>
</dbReference>
<feature type="region of interest" description="Disordered" evidence="6">
    <location>
        <begin position="48"/>
        <end position="102"/>
    </location>
</feature>
<dbReference type="PANTHER" id="PTHR10746:SF6">
    <property type="entry name" value="LARGE RIBOSOMAL SUBUNIT PROTEIN UL4M"/>
    <property type="match status" value="1"/>
</dbReference>
<proteinExistence type="inferred from homology"/>
<comment type="function">
    <text evidence="5">One of the primary rRNA binding proteins, this protein initially binds near the 5'-end of the 23S rRNA. It is important during the early stages of 50S assembly. It makes multiple contacts with different domains of the 23S rRNA in the assembled 50S subunit and ribosome.</text>
</comment>
<dbReference type="HAMAP" id="MF_01328_B">
    <property type="entry name" value="Ribosomal_uL4_B"/>
    <property type="match status" value="1"/>
</dbReference>
<dbReference type="OrthoDB" id="9803201at2"/>
<dbReference type="EMBL" id="JFHK01000006">
    <property type="protein sequence ID" value="OAA30865.1"/>
    <property type="molecule type" value="Genomic_DNA"/>
</dbReference>
<dbReference type="NCBIfam" id="TIGR03953">
    <property type="entry name" value="rplD_bact"/>
    <property type="match status" value="1"/>
</dbReference>
<dbReference type="PANTHER" id="PTHR10746">
    <property type="entry name" value="50S RIBOSOMAL PROTEIN L4"/>
    <property type="match status" value="1"/>
</dbReference>
<dbReference type="AlphaFoldDB" id="A0A176K1B0"/>
<comment type="similarity">
    <text evidence="1 5">Belongs to the universal ribosomal protein uL4 family.</text>
</comment>
<comment type="caution">
    <text evidence="7">The sequence shown here is derived from an EMBL/GenBank/DDBJ whole genome shotgun (WGS) entry which is preliminary data.</text>
</comment>
<comment type="subunit">
    <text evidence="5">Part of the 50S ribosomal subunit.</text>
</comment>
<evidence type="ECO:0000256" key="4">
    <source>
        <dbReference type="ARBA" id="ARBA00035244"/>
    </source>
</evidence>
<sequence length="228" mass="25715">MAHLNVLDVNGKNVGTVELKDEIFGHDVISDKKKIDLMHRYVDMQLSSRRAGTASTKTRAEVSGGGRKPWVQKHTGRARTGSTRNPLWRHGGVIHGPKPKDWSKKLNKKMKKLALKYALSLRHQEGNLVVLDDIKFETPRTREMKNVVANLGFEKGTKALFVLPWKKEEYRNVKLSGKNIPEIKVIIADNPGNGRSTNIDGLNVYDILNHEKLVLTVDLVRKIEEVLG</sequence>
<dbReference type="PATRIC" id="fig|1453497.3.peg.1840"/>
<keyword evidence="5" id="KW-0699">rRNA-binding</keyword>
<keyword evidence="5" id="KW-0694">RNA-binding</keyword>
<dbReference type="GO" id="GO:0005840">
    <property type="term" value="C:ribosome"/>
    <property type="evidence" value="ECO:0007669"/>
    <property type="project" value="UniProtKB-KW"/>
</dbReference>
<dbReference type="SUPFAM" id="SSF52166">
    <property type="entry name" value="Ribosomal protein L4"/>
    <property type="match status" value="1"/>
</dbReference>
<dbReference type="GO" id="GO:0003735">
    <property type="term" value="F:structural constituent of ribosome"/>
    <property type="evidence" value="ECO:0007669"/>
    <property type="project" value="InterPro"/>
</dbReference>
<dbReference type="InterPro" id="IPR023574">
    <property type="entry name" value="Ribosomal_uL4_dom_sf"/>
</dbReference>
<keyword evidence="3 5" id="KW-0687">Ribonucleoprotein</keyword>
<evidence type="ECO:0000256" key="2">
    <source>
        <dbReference type="ARBA" id="ARBA00022980"/>
    </source>
</evidence>
<dbReference type="Gene3D" id="3.40.1370.10">
    <property type="match status" value="1"/>
</dbReference>
<comment type="function">
    <text evidence="5">Forms part of the polypeptide exit tunnel.</text>
</comment>
<keyword evidence="2 5" id="KW-0689">Ribosomal protein</keyword>
<evidence type="ECO:0000256" key="1">
    <source>
        <dbReference type="ARBA" id="ARBA00010528"/>
    </source>
</evidence>
<evidence type="ECO:0000313" key="8">
    <source>
        <dbReference type="Proteomes" id="UP000077339"/>
    </source>
</evidence>
<evidence type="ECO:0000313" key="7">
    <source>
        <dbReference type="EMBL" id="OAA30865.1"/>
    </source>
</evidence>
<organism evidence="7 8">
    <name type="scientific">Kosmotoga arenicorallina S304</name>
    <dbReference type="NCBI Taxonomy" id="1453497"/>
    <lineage>
        <taxon>Bacteria</taxon>
        <taxon>Thermotogati</taxon>
        <taxon>Thermotogota</taxon>
        <taxon>Thermotogae</taxon>
        <taxon>Kosmotogales</taxon>
        <taxon>Kosmotogaceae</taxon>
        <taxon>Kosmotoga</taxon>
    </lineage>
</organism>
<dbReference type="STRING" id="1453497.AT15_09275"/>
<keyword evidence="8" id="KW-1185">Reference proteome</keyword>
<protein>
    <recommendedName>
        <fullName evidence="4 5">Large ribosomal subunit protein uL4</fullName>
    </recommendedName>
</protein>
<evidence type="ECO:0000256" key="6">
    <source>
        <dbReference type="SAM" id="MobiDB-lite"/>
    </source>
</evidence>
<dbReference type="GO" id="GO:1990904">
    <property type="term" value="C:ribonucleoprotein complex"/>
    <property type="evidence" value="ECO:0007669"/>
    <property type="project" value="UniProtKB-KW"/>
</dbReference>
<evidence type="ECO:0000256" key="5">
    <source>
        <dbReference type="HAMAP-Rule" id="MF_01328"/>
    </source>
</evidence>
<dbReference type="GO" id="GO:0019843">
    <property type="term" value="F:rRNA binding"/>
    <property type="evidence" value="ECO:0007669"/>
    <property type="project" value="UniProtKB-UniRule"/>
</dbReference>
<accession>A0A176K1B0</accession>
<reference evidence="7 8" key="1">
    <citation type="submission" date="2014-02" db="EMBL/GenBank/DDBJ databases">
        <title>Kosmotoga genome sequencing.</title>
        <authorList>
            <person name="Pollo S.M."/>
            <person name="Charchuk R."/>
            <person name="Nesbo C.L."/>
        </authorList>
    </citation>
    <scope>NUCLEOTIDE SEQUENCE [LARGE SCALE GENOMIC DNA]</scope>
    <source>
        <strain evidence="7 8">S304</strain>
    </source>
</reference>
<gene>
    <name evidence="5" type="primary">rplD</name>
    <name evidence="7" type="ORF">AT15_09275</name>
</gene>
<name>A0A176K1B0_9BACT</name>
<dbReference type="Proteomes" id="UP000077339">
    <property type="component" value="Unassembled WGS sequence"/>
</dbReference>
<dbReference type="RefSeq" id="WP_068347082.1">
    <property type="nucleotide sequence ID" value="NZ_JFHK01000006.1"/>
</dbReference>
<dbReference type="InterPro" id="IPR013005">
    <property type="entry name" value="Ribosomal_uL4-like"/>
</dbReference>
<feature type="compositionally biased region" description="Polar residues" evidence="6">
    <location>
        <begin position="48"/>
        <end position="57"/>
    </location>
</feature>
<dbReference type="InterPro" id="IPR002136">
    <property type="entry name" value="Ribosomal_uL4"/>
</dbReference>
<evidence type="ECO:0000256" key="3">
    <source>
        <dbReference type="ARBA" id="ARBA00023274"/>
    </source>
</evidence>
<dbReference type="Pfam" id="PF00573">
    <property type="entry name" value="Ribosomal_L4"/>
    <property type="match status" value="1"/>
</dbReference>